<feature type="region of interest" description="Disordered" evidence="10">
    <location>
        <begin position="467"/>
        <end position="527"/>
    </location>
</feature>
<evidence type="ECO:0000256" key="5">
    <source>
        <dbReference type="ARBA" id="ARBA00023108"/>
    </source>
</evidence>
<feature type="compositionally biased region" description="Polar residues" evidence="10">
    <location>
        <begin position="395"/>
        <end position="405"/>
    </location>
</feature>
<dbReference type="GO" id="GO:0000160">
    <property type="term" value="P:phosphorelay signal transduction system"/>
    <property type="evidence" value="ECO:0007669"/>
    <property type="project" value="UniProtKB-KW"/>
</dbReference>
<comment type="caution">
    <text evidence="8">Lacks conserved residue(s) required for the propagation of feature annotation.</text>
</comment>
<dbReference type="EMBL" id="CP093350">
    <property type="protein sequence ID" value="WOH11530.1"/>
    <property type="molecule type" value="Genomic_DNA"/>
</dbReference>
<dbReference type="Proteomes" id="UP000077755">
    <property type="component" value="Chromosome 8"/>
</dbReference>
<evidence type="ECO:0000256" key="4">
    <source>
        <dbReference type="ARBA" id="ARBA00023015"/>
    </source>
</evidence>
<dbReference type="OrthoDB" id="60033at2759"/>
<protein>
    <submittedName>
        <fullName evidence="11">Uncharacterized protein</fullName>
    </submittedName>
</protein>
<dbReference type="Gramene" id="KZM80508">
    <property type="protein sequence ID" value="KZM80508"/>
    <property type="gene ID" value="DCAR_032204"/>
</dbReference>
<feature type="compositionally biased region" description="Basic and acidic residues" evidence="10">
    <location>
        <begin position="438"/>
        <end position="456"/>
    </location>
</feature>
<keyword evidence="6" id="KW-0804">Transcription</keyword>
<gene>
    <name evidence="11" type="ORF">DCAR_0831017</name>
</gene>
<feature type="compositionally biased region" description="Polar residues" evidence="10">
    <location>
        <begin position="478"/>
        <end position="514"/>
    </location>
</feature>
<dbReference type="GO" id="GO:0009736">
    <property type="term" value="P:cytokinin-activated signaling pathway"/>
    <property type="evidence" value="ECO:0007669"/>
    <property type="project" value="InterPro"/>
</dbReference>
<dbReference type="InterPro" id="IPR010402">
    <property type="entry name" value="CCT_domain"/>
</dbReference>
<feature type="compositionally biased region" description="Basic and acidic residues" evidence="10">
    <location>
        <begin position="352"/>
        <end position="362"/>
    </location>
</feature>
<organism evidence="11 12">
    <name type="scientific">Daucus carota subsp. sativus</name>
    <name type="common">Carrot</name>
    <dbReference type="NCBI Taxonomy" id="79200"/>
    <lineage>
        <taxon>Eukaryota</taxon>
        <taxon>Viridiplantae</taxon>
        <taxon>Streptophyta</taxon>
        <taxon>Embryophyta</taxon>
        <taxon>Tracheophyta</taxon>
        <taxon>Spermatophyta</taxon>
        <taxon>Magnoliopsida</taxon>
        <taxon>eudicotyledons</taxon>
        <taxon>Gunneridae</taxon>
        <taxon>Pentapetalae</taxon>
        <taxon>asterids</taxon>
        <taxon>campanulids</taxon>
        <taxon>Apiales</taxon>
        <taxon>Apiaceae</taxon>
        <taxon>Apioideae</taxon>
        <taxon>Scandiceae</taxon>
        <taxon>Daucinae</taxon>
        <taxon>Daucus</taxon>
        <taxon>Daucus sect. Daucus</taxon>
    </lineage>
</organism>
<evidence type="ECO:0000256" key="1">
    <source>
        <dbReference type="ARBA" id="ARBA00004123"/>
    </source>
</evidence>
<name>A0A175YBA8_DAUCS</name>
<dbReference type="PANTHER" id="PTHR43874">
    <property type="entry name" value="TWO-COMPONENT RESPONSE REGULATOR"/>
    <property type="match status" value="1"/>
</dbReference>
<feature type="region of interest" description="Disordered" evidence="10">
    <location>
        <begin position="336"/>
        <end position="362"/>
    </location>
</feature>
<dbReference type="InterPro" id="IPR001789">
    <property type="entry name" value="Sig_transdc_resp-reg_receiver"/>
</dbReference>
<dbReference type="OMA" id="CDIPTHT"/>
<sequence length="730" mass="81192">MGILRVSGDGPPCKGLHEEGKDARNGVCGEGQRLSEEGHNDDVNKKCIFQVQTVSLRKQPQGSGSVVRWERFLPVKTLSVLLVENDDSTRHLIAALLRNCSYQVTAVAHGVEAWKALEDPSNHIDLVLAEVVTPYLSGIGLLSKILSHKSFRSIPLIMMSSNDSMDVVFKCLSKGAVDFLVKPIRKNELKHLWQHVWRYCNTSGFSGNESGVLIQKPSSGSENVGHAGNKNGSSGEDDNWNTDLNVNGSDNGSDTQISWSKRVVEVDSQQPSMRHEQIGDAPHTTCVVGAYSRSEPRSENWVPGTATWDTSEAGDKLVAMGKYLEMGIAKNQDLQAEEPNRKMQKTGMGKSKVSDTESKKDHEKFERRVAKFHTEAENVDLSKEYSDSVVVINNSTDPQMESATSEGDAKRKTSKDTTTDYIKEPLCLELDLNSLRERKARPENSDPKQKVLRHSDLSAFSRYDTAKAPAGDVGSCSPPENSSRQNLQSNMDGTHNQCSNGSSNNDMGSTTDNNMFPKPAAFSEKKLPDAPKSAHLCSAFQSVINLNNQSSLPELQDKNEHPTVQASFTEPQVQVQHRHHYHHYHHHHHHVHNGKQTQQLPDQDNLSMRNTAAPASHFAPSKVLNSPAAYYGSNNGHNDSNIVRNVEGMNLLNNNKVTQKCGPDDGSGNDVDQHNLTQREAALQKFRQKRKDRCFEKKVRYQSRKKLAEQRPRVKGQFIRQAEKNDNQNS</sequence>
<feature type="compositionally biased region" description="Polar residues" evidence="10">
    <location>
        <begin position="241"/>
        <end position="259"/>
    </location>
</feature>
<evidence type="ECO:0000256" key="9">
    <source>
        <dbReference type="PROSITE-ProRule" id="PRU00357"/>
    </source>
</evidence>
<dbReference type="SUPFAM" id="SSF52172">
    <property type="entry name" value="CheY-like"/>
    <property type="match status" value="1"/>
</dbReference>
<evidence type="ECO:0000256" key="3">
    <source>
        <dbReference type="ARBA" id="ARBA00023012"/>
    </source>
</evidence>
<feature type="region of interest" description="Disordered" evidence="10">
    <location>
        <begin position="1"/>
        <end position="39"/>
    </location>
</feature>
<feature type="region of interest" description="Disordered" evidence="10">
    <location>
        <begin position="395"/>
        <end position="418"/>
    </location>
</feature>
<dbReference type="PROSITE" id="PS51017">
    <property type="entry name" value="CCT"/>
    <property type="match status" value="1"/>
</dbReference>
<keyword evidence="12" id="KW-1185">Reference proteome</keyword>
<evidence type="ECO:0000256" key="10">
    <source>
        <dbReference type="SAM" id="MobiDB-lite"/>
    </source>
</evidence>
<dbReference type="GO" id="GO:0048511">
    <property type="term" value="P:rhythmic process"/>
    <property type="evidence" value="ECO:0007669"/>
    <property type="project" value="UniProtKB-KW"/>
</dbReference>
<keyword evidence="5" id="KW-0090">Biological rhythms</keyword>
<evidence type="ECO:0000256" key="2">
    <source>
        <dbReference type="ARBA" id="ARBA00010330"/>
    </source>
</evidence>
<dbReference type="AlphaFoldDB" id="A0A175YBA8"/>
<comment type="subcellular location">
    <subcellularLocation>
        <location evidence="1 9">Nucleus</location>
    </subcellularLocation>
</comment>
<accession>A0A175YBA8</accession>
<keyword evidence="3" id="KW-0902">Two-component regulatory system</keyword>
<reference evidence="11" key="2">
    <citation type="submission" date="2022-03" db="EMBL/GenBank/DDBJ databases">
        <title>Draft title - Genomic analysis of global carrot germplasm unveils the trajectory of domestication and the origin of high carotenoid orange carrot.</title>
        <authorList>
            <person name="Iorizzo M."/>
            <person name="Ellison S."/>
            <person name="Senalik D."/>
            <person name="Macko-Podgorni A."/>
            <person name="Grzebelus D."/>
            <person name="Bostan H."/>
            <person name="Rolling W."/>
            <person name="Curaba J."/>
            <person name="Simon P."/>
        </authorList>
    </citation>
    <scope>NUCLEOTIDE SEQUENCE</scope>
    <source>
        <tissue evidence="11">Leaf</tissue>
    </source>
</reference>
<feature type="compositionally biased region" description="Basic and acidic residues" evidence="10">
    <location>
        <begin position="407"/>
        <end position="418"/>
    </location>
</feature>
<dbReference type="PROSITE" id="PS50110">
    <property type="entry name" value="RESPONSE_REGULATORY"/>
    <property type="match status" value="1"/>
</dbReference>
<dbReference type="Pfam" id="PF00072">
    <property type="entry name" value="Response_reg"/>
    <property type="match status" value="1"/>
</dbReference>
<feature type="compositionally biased region" description="Basic and acidic residues" evidence="10">
    <location>
        <begin position="721"/>
        <end position="730"/>
    </location>
</feature>
<keyword evidence="4" id="KW-0805">Transcription regulation</keyword>
<dbReference type="Gene3D" id="3.40.50.2300">
    <property type="match status" value="1"/>
</dbReference>
<comment type="similarity">
    <text evidence="2">Belongs to the ARR-like family.</text>
</comment>
<dbReference type="InterPro" id="IPR045279">
    <property type="entry name" value="ARR-like"/>
</dbReference>
<reference evidence="11" key="1">
    <citation type="journal article" date="2016" name="Nat. Genet.">
        <title>A high-quality carrot genome assembly provides new insights into carotenoid accumulation and asterid genome evolution.</title>
        <authorList>
            <person name="Iorizzo M."/>
            <person name="Ellison S."/>
            <person name="Senalik D."/>
            <person name="Zeng P."/>
            <person name="Satapoomin P."/>
            <person name="Huang J."/>
            <person name="Bowman M."/>
            <person name="Iovene M."/>
            <person name="Sanseverino W."/>
            <person name="Cavagnaro P."/>
            <person name="Yildiz M."/>
            <person name="Macko-Podgorni A."/>
            <person name="Moranska E."/>
            <person name="Grzebelus E."/>
            <person name="Grzebelus D."/>
            <person name="Ashrafi H."/>
            <person name="Zheng Z."/>
            <person name="Cheng S."/>
            <person name="Spooner D."/>
            <person name="Van Deynze A."/>
            <person name="Simon P."/>
        </authorList>
    </citation>
    <scope>NUCLEOTIDE SEQUENCE</scope>
    <source>
        <tissue evidence="11">Leaf</tissue>
    </source>
</reference>
<dbReference type="SMART" id="SM00448">
    <property type="entry name" value="REC"/>
    <property type="match status" value="1"/>
</dbReference>
<evidence type="ECO:0000313" key="11">
    <source>
        <dbReference type="EMBL" id="WOH11530.1"/>
    </source>
</evidence>
<dbReference type="GO" id="GO:0005634">
    <property type="term" value="C:nucleus"/>
    <property type="evidence" value="ECO:0007669"/>
    <property type="project" value="UniProtKB-SubCell"/>
</dbReference>
<evidence type="ECO:0000256" key="8">
    <source>
        <dbReference type="PROSITE-ProRule" id="PRU00169"/>
    </source>
</evidence>
<feature type="region of interest" description="Disordered" evidence="10">
    <location>
        <begin position="211"/>
        <end position="259"/>
    </location>
</feature>
<feature type="region of interest" description="Disordered" evidence="10">
    <location>
        <begin position="438"/>
        <end position="457"/>
    </location>
</feature>
<feature type="region of interest" description="Disordered" evidence="10">
    <location>
        <begin position="703"/>
        <end position="730"/>
    </location>
</feature>
<dbReference type="PANTHER" id="PTHR43874:SF117">
    <property type="entry name" value="TWO-COMPONENT RESPONSE REGULATOR-LIKE APRR3"/>
    <property type="match status" value="1"/>
</dbReference>
<keyword evidence="7 9" id="KW-0539">Nucleus</keyword>
<evidence type="ECO:0000256" key="6">
    <source>
        <dbReference type="ARBA" id="ARBA00023163"/>
    </source>
</evidence>
<dbReference type="InterPro" id="IPR011006">
    <property type="entry name" value="CheY-like_superfamily"/>
</dbReference>
<feature type="compositionally biased region" description="Basic and acidic residues" evidence="10">
    <location>
        <begin position="15"/>
        <end position="24"/>
    </location>
</feature>
<dbReference type="KEGG" id="dcr:108192277"/>
<proteinExistence type="inferred from homology"/>
<evidence type="ECO:0000313" key="12">
    <source>
        <dbReference type="Proteomes" id="UP000077755"/>
    </source>
</evidence>
<dbReference type="Pfam" id="PF06203">
    <property type="entry name" value="CCT"/>
    <property type="match status" value="1"/>
</dbReference>
<evidence type="ECO:0000256" key="7">
    <source>
        <dbReference type="ARBA" id="ARBA00023242"/>
    </source>
</evidence>